<evidence type="ECO:0000313" key="3">
    <source>
        <dbReference type="Proteomes" id="UP001501586"/>
    </source>
</evidence>
<comment type="caution">
    <text evidence="2">The sequence shown here is derived from an EMBL/GenBank/DDBJ whole genome shotgun (WGS) entry which is preliminary data.</text>
</comment>
<accession>A0ABP8EFD7</accession>
<evidence type="ECO:0000259" key="1">
    <source>
        <dbReference type="Pfam" id="PF22691"/>
    </source>
</evidence>
<gene>
    <name evidence="2" type="ORF">GCM10022261_01670</name>
</gene>
<dbReference type="SUPFAM" id="SSF53901">
    <property type="entry name" value="Thiolase-like"/>
    <property type="match status" value="2"/>
</dbReference>
<dbReference type="Proteomes" id="UP001501586">
    <property type="component" value="Unassembled WGS sequence"/>
</dbReference>
<feature type="domain" description="Thiolase C-terminal" evidence="1">
    <location>
        <begin position="257"/>
        <end position="369"/>
    </location>
</feature>
<evidence type="ECO:0000313" key="2">
    <source>
        <dbReference type="EMBL" id="GAA4282636.1"/>
    </source>
</evidence>
<dbReference type="InterPro" id="IPR002155">
    <property type="entry name" value="Thiolase"/>
</dbReference>
<dbReference type="CDD" id="cd00829">
    <property type="entry name" value="SCP-x_thiolase"/>
    <property type="match status" value="1"/>
</dbReference>
<proteinExistence type="predicted"/>
<dbReference type="EMBL" id="BAABAZ010000003">
    <property type="protein sequence ID" value="GAA4282636.1"/>
    <property type="molecule type" value="Genomic_DNA"/>
</dbReference>
<keyword evidence="3" id="KW-1185">Reference proteome</keyword>
<dbReference type="PANTHER" id="PTHR42870">
    <property type="entry name" value="ACETYL-COA C-ACETYLTRANSFERASE"/>
    <property type="match status" value="1"/>
</dbReference>
<organism evidence="2 3">
    <name type="scientific">Brevibacterium daeguense</name>
    <dbReference type="NCBI Taxonomy" id="909936"/>
    <lineage>
        <taxon>Bacteria</taxon>
        <taxon>Bacillati</taxon>
        <taxon>Actinomycetota</taxon>
        <taxon>Actinomycetes</taxon>
        <taxon>Micrococcales</taxon>
        <taxon>Brevibacteriaceae</taxon>
        <taxon>Brevibacterium</taxon>
    </lineage>
</organism>
<dbReference type="Gene3D" id="3.40.47.10">
    <property type="match status" value="1"/>
</dbReference>
<dbReference type="Pfam" id="PF22691">
    <property type="entry name" value="Thiolase_C_1"/>
    <property type="match status" value="1"/>
</dbReference>
<reference evidence="3" key="1">
    <citation type="journal article" date="2019" name="Int. J. Syst. Evol. Microbiol.">
        <title>The Global Catalogue of Microorganisms (GCM) 10K type strain sequencing project: providing services to taxonomists for standard genome sequencing and annotation.</title>
        <authorList>
            <consortium name="The Broad Institute Genomics Platform"/>
            <consortium name="The Broad Institute Genome Sequencing Center for Infectious Disease"/>
            <person name="Wu L."/>
            <person name="Ma J."/>
        </authorList>
    </citation>
    <scope>NUCLEOTIDE SEQUENCE [LARGE SCALE GENOMIC DNA]</scope>
    <source>
        <strain evidence="3">JCM 17458</strain>
    </source>
</reference>
<name>A0ABP8EFD7_9MICO</name>
<dbReference type="PANTHER" id="PTHR42870:SF1">
    <property type="entry name" value="NON-SPECIFIC LIPID-TRANSFER PROTEIN-LIKE 2"/>
    <property type="match status" value="1"/>
</dbReference>
<dbReference type="InterPro" id="IPR016039">
    <property type="entry name" value="Thiolase-like"/>
</dbReference>
<dbReference type="RefSeq" id="WP_236865697.1">
    <property type="nucleotide sequence ID" value="NZ_BAABAZ010000003.1"/>
</dbReference>
<protein>
    <submittedName>
        <fullName evidence="2">Lipid-transfer protein</fullName>
    </submittedName>
</protein>
<dbReference type="InterPro" id="IPR055140">
    <property type="entry name" value="Thiolase_C_2"/>
</dbReference>
<dbReference type="PIRSF" id="PIRSF000429">
    <property type="entry name" value="Ac-CoA_Ac_transf"/>
    <property type="match status" value="1"/>
</dbReference>
<sequence>MSTLRGSTAVAGIGITPHHKRGTGGPALKLALEAIVAAAEDAGISPADIDGFVSYGSERSEGQKMMPALGTKELRFAALAWSHGGGIPGALNIAASAIATGQAETVVVYRSLSEYDGARLQVDVAQNDTAAQFLVNGLDSPIQMCAINTTRLIEGEGVPAETLKAMAQAGYHHAQQNPAAVGHGVQLTAEKYENSRWISEPYRLFDSSRENDGAAAVILMSAERARDLTEKPAFLLSAPLGTPAGWGPLEGNQNPLWSSGFSSVAKRLWAESGYGPQDVDVAQIYENTTGMGVAAIIDHGFCTLDEAGEFITFDNLIAPDGRLPINTAGGNLAEGFIHGMGLVVEAVRQIRGTSTNQVRGCSLSLMTGGPGDAVVSSALLGTEETL</sequence>